<dbReference type="InterPro" id="IPR035919">
    <property type="entry name" value="EAL_sf"/>
</dbReference>
<dbReference type="Gene3D" id="3.30.450.20">
    <property type="entry name" value="PAS domain"/>
    <property type="match status" value="1"/>
</dbReference>
<dbReference type="InterPro" id="IPR011006">
    <property type="entry name" value="CheY-like_superfamily"/>
</dbReference>
<dbReference type="SMART" id="SM00052">
    <property type="entry name" value="EAL"/>
    <property type="match status" value="1"/>
</dbReference>
<protein>
    <submittedName>
        <fullName evidence="5">EAL domain-containing protein</fullName>
    </submittedName>
</protein>
<feature type="domain" description="Response regulatory" evidence="2">
    <location>
        <begin position="595"/>
        <end position="710"/>
    </location>
</feature>
<dbReference type="SUPFAM" id="SSF55073">
    <property type="entry name" value="Nucleotide cyclase"/>
    <property type="match status" value="1"/>
</dbReference>
<keyword evidence="6" id="KW-1185">Reference proteome</keyword>
<dbReference type="Pfam" id="PF00990">
    <property type="entry name" value="GGDEF"/>
    <property type="match status" value="1"/>
</dbReference>
<dbReference type="CDD" id="cd01948">
    <property type="entry name" value="EAL"/>
    <property type="match status" value="1"/>
</dbReference>
<gene>
    <name evidence="5" type="ORF">LMJ30_01830</name>
</gene>
<dbReference type="NCBIfam" id="TIGR00254">
    <property type="entry name" value="GGDEF"/>
    <property type="match status" value="1"/>
</dbReference>
<dbReference type="PANTHER" id="PTHR44757:SF2">
    <property type="entry name" value="BIOFILM ARCHITECTURE MAINTENANCE PROTEIN MBAA"/>
    <property type="match status" value="1"/>
</dbReference>
<sequence>MNGVALIDPALAGARHLLRQLNPAAAEFNDGYRMLVELVPEAIWINCGGQIVYANPAALRMFGACDPALLSGSEALARVPLESRHQMAQFVSVDAGCTQQPPRCPLQLRRLDGTLVDVEYFGCAVRFNDCESVMNVAHDVTERREHEQAIEHQATHDLLTGLPNRALFLDRLALAIRRAERHHGRLAVMFVDLDKFKHVNDTLGHAAGDQLLCTVGARLAQCVRDADTVARLGGDEFVLLLDHPLGESTPAMVAERVARRLGEPVTLGGHEHVVTGSVGISIYPDDGGQAEELLRQADIAMYRAKEGGRNGFQFFTHDMQSRLDARMMLEQGLHRALQRDEFVLHYQPQVDLRSGRVVGVEALLRWQSPELGLVQPFQFIPVAEESSLITQIGQWVLDRACATLRAWLDAGVPVVPIAVNVAASQFADMAMDQVVRATLARHGVEPRLLELELTESLSMEDPEASVALMHRLKATGISMSIDDFGTGYSNLAYLKRFPVDKLKIDQSFTRGLTCEPGDRAIVTAVIRMAHSLGLRAIAEGVETEGQLRVLAEQGCDEVQGFYFSRALSGSAMVAMLAGQAKIGLAPAAVACERRTVLLAAADPLLREDLLRVAGRAGYHVLLAHSVDDAYELLAGNAVGVVLAGQELAGDSAIGFFGRIKHMHPRTVRVLVTDDTSATNLADAINRGSIHQFATRPWCDAMLDGLLATSYSYYERSCNEGTEVSG</sequence>
<dbReference type="SUPFAM" id="SSF55785">
    <property type="entry name" value="PYP-like sensor domain (PAS domain)"/>
    <property type="match status" value="1"/>
</dbReference>
<dbReference type="Gene3D" id="3.40.50.2300">
    <property type="match status" value="1"/>
</dbReference>
<evidence type="ECO:0000259" key="2">
    <source>
        <dbReference type="PROSITE" id="PS50110"/>
    </source>
</evidence>
<dbReference type="PANTHER" id="PTHR44757">
    <property type="entry name" value="DIGUANYLATE CYCLASE DGCP"/>
    <property type="match status" value="1"/>
</dbReference>
<dbReference type="PROSITE" id="PS50110">
    <property type="entry name" value="RESPONSE_REGULATORY"/>
    <property type="match status" value="1"/>
</dbReference>
<proteinExistence type="predicted"/>
<reference evidence="5 6" key="1">
    <citation type="submission" date="2021-11" db="EMBL/GenBank/DDBJ databases">
        <authorList>
            <person name="Huq M.A."/>
        </authorList>
    </citation>
    <scope>NUCLEOTIDE SEQUENCE [LARGE SCALE GENOMIC DNA]</scope>
    <source>
        <strain evidence="5 6">MAHUQ-52</strain>
    </source>
</reference>
<dbReference type="InterPro" id="IPR043128">
    <property type="entry name" value="Rev_trsase/Diguanyl_cyclase"/>
</dbReference>
<feature type="domain" description="GGDEF" evidence="4">
    <location>
        <begin position="184"/>
        <end position="317"/>
    </location>
</feature>
<accession>A0ABS8IMX8</accession>
<feature type="domain" description="EAL" evidence="3">
    <location>
        <begin position="326"/>
        <end position="580"/>
    </location>
</feature>
<dbReference type="InterPro" id="IPR035965">
    <property type="entry name" value="PAS-like_dom_sf"/>
</dbReference>
<evidence type="ECO:0000259" key="3">
    <source>
        <dbReference type="PROSITE" id="PS50883"/>
    </source>
</evidence>
<dbReference type="PROSITE" id="PS50887">
    <property type="entry name" value="GGDEF"/>
    <property type="match status" value="1"/>
</dbReference>
<dbReference type="Pfam" id="PF00563">
    <property type="entry name" value="EAL"/>
    <property type="match status" value="1"/>
</dbReference>
<comment type="caution">
    <text evidence="1">Lacks conserved residue(s) required for the propagation of feature annotation.</text>
</comment>
<dbReference type="InterPro" id="IPR000160">
    <property type="entry name" value="GGDEF_dom"/>
</dbReference>
<dbReference type="Pfam" id="PF13188">
    <property type="entry name" value="PAS_8"/>
    <property type="match status" value="1"/>
</dbReference>
<dbReference type="EMBL" id="JAJHPV010000004">
    <property type="protein sequence ID" value="MCC6069696.1"/>
    <property type="molecule type" value="Genomic_DNA"/>
</dbReference>
<dbReference type="SUPFAM" id="SSF52172">
    <property type="entry name" value="CheY-like"/>
    <property type="match status" value="1"/>
</dbReference>
<evidence type="ECO:0000256" key="1">
    <source>
        <dbReference type="PROSITE-ProRule" id="PRU00169"/>
    </source>
</evidence>
<dbReference type="InterPro" id="IPR001633">
    <property type="entry name" value="EAL_dom"/>
</dbReference>
<organism evidence="5 6">
    <name type="scientific">Massilia agrisoli</name>
    <dbReference type="NCBI Taxonomy" id="2892444"/>
    <lineage>
        <taxon>Bacteria</taxon>
        <taxon>Pseudomonadati</taxon>
        <taxon>Pseudomonadota</taxon>
        <taxon>Betaproteobacteria</taxon>
        <taxon>Burkholderiales</taxon>
        <taxon>Oxalobacteraceae</taxon>
        <taxon>Telluria group</taxon>
        <taxon>Massilia</taxon>
    </lineage>
</organism>
<dbReference type="InterPro" id="IPR001789">
    <property type="entry name" value="Sig_transdc_resp-reg_receiver"/>
</dbReference>
<dbReference type="CDD" id="cd00130">
    <property type="entry name" value="PAS"/>
    <property type="match status" value="1"/>
</dbReference>
<dbReference type="Gene3D" id="3.20.20.450">
    <property type="entry name" value="EAL domain"/>
    <property type="match status" value="1"/>
</dbReference>
<dbReference type="CDD" id="cd01949">
    <property type="entry name" value="GGDEF"/>
    <property type="match status" value="1"/>
</dbReference>
<name>A0ABS8IMX8_9BURK</name>
<dbReference type="InterPro" id="IPR029787">
    <property type="entry name" value="Nucleotide_cyclase"/>
</dbReference>
<dbReference type="PROSITE" id="PS50883">
    <property type="entry name" value="EAL"/>
    <property type="match status" value="1"/>
</dbReference>
<evidence type="ECO:0000313" key="5">
    <source>
        <dbReference type="EMBL" id="MCC6069696.1"/>
    </source>
</evidence>
<dbReference type="RefSeq" id="WP_229430631.1">
    <property type="nucleotide sequence ID" value="NZ_JAJHPV010000004.1"/>
</dbReference>
<comment type="caution">
    <text evidence="5">The sequence shown here is derived from an EMBL/GenBank/DDBJ whole genome shotgun (WGS) entry which is preliminary data.</text>
</comment>
<dbReference type="InterPro" id="IPR052155">
    <property type="entry name" value="Biofilm_reg_signaling"/>
</dbReference>
<dbReference type="SUPFAM" id="SSF141868">
    <property type="entry name" value="EAL domain-like"/>
    <property type="match status" value="1"/>
</dbReference>
<dbReference type="SMART" id="SM00267">
    <property type="entry name" value="GGDEF"/>
    <property type="match status" value="1"/>
</dbReference>
<dbReference type="NCBIfam" id="TIGR00229">
    <property type="entry name" value="sensory_box"/>
    <property type="match status" value="1"/>
</dbReference>
<dbReference type="InterPro" id="IPR000014">
    <property type="entry name" value="PAS"/>
</dbReference>
<dbReference type="Proteomes" id="UP001198701">
    <property type="component" value="Unassembled WGS sequence"/>
</dbReference>
<evidence type="ECO:0000259" key="4">
    <source>
        <dbReference type="PROSITE" id="PS50887"/>
    </source>
</evidence>
<evidence type="ECO:0000313" key="6">
    <source>
        <dbReference type="Proteomes" id="UP001198701"/>
    </source>
</evidence>
<dbReference type="Gene3D" id="3.30.70.270">
    <property type="match status" value="1"/>
</dbReference>